<reference evidence="10" key="1">
    <citation type="submission" date="2018-06" db="EMBL/GenBank/DDBJ databases">
        <authorList>
            <person name="Zhirakovskaya E."/>
        </authorList>
    </citation>
    <scope>NUCLEOTIDE SEQUENCE</scope>
</reference>
<dbReference type="InterPro" id="IPR037185">
    <property type="entry name" value="EmrE-like"/>
</dbReference>
<dbReference type="AlphaFoldDB" id="A0A3B0U1U9"/>
<dbReference type="PANTHER" id="PTHR22911">
    <property type="entry name" value="ACYL-MALONYL CONDENSING ENZYME-RELATED"/>
    <property type="match status" value="1"/>
</dbReference>
<accession>A0A3B0U1U9</accession>
<keyword evidence="4" id="KW-1003">Cell membrane</keyword>
<evidence type="ECO:0000256" key="3">
    <source>
        <dbReference type="ARBA" id="ARBA00022448"/>
    </source>
</evidence>
<feature type="transmembrane region" description="Helical" evidence="8">
    <location>
        <begin position="80"/>
        <end position="100"/>
    </location>
</feature>
<dbReference type="GO" id="GO:0005886">
    <property type="term" value="C:plasma membrane"/>
    <property type="evidence" value="ECO:0007669"/>
    <property type="project" value="UniProtKB-SubCell"/>
</dbReference>
<sequence>MTGLPQDTASRRAQIEGVLFALAAYGFWGFVVLLYRALDAVDVIEIVAQRVIWCLVFLAIVLGFRKSFGRLWTTLKSPRVMLFLVFTSILMSINWSMFVWTIAEERVLESALGYYINPLVSVALGVVLLGERLSRAQSVAIGLAAIGVVYFGVSLGVLPWVPLTLAFSFGLYGYFRKIISVGPAVGLFVETGWMTLLALPYVLWLVQTGASQWNETSWTPWLLIASGPATALPLVWFAAAAQRVPLATLGMLQYLAPSLHFLIAVFAFGEQITLGHLVTFGLIWTALAIFTGEMVVRERRARGGGR</sequence>
<feature type="transmembrane region" description="Helical" evidence="8">
    <location>
        <begin position="218"/>
        <end position="239"/>
    </location>
</feature>
<feature type="transmembrane region" description="Helical" evidence="8">
    <location>
        <begin position="18"/>
        <end position="38"/>
    </location>
</feature>
<keyword evidence="6 8" id="KW-1133">Transmembrane helix</keyword>
<keyword evidence="7 8" id="KW-0472">Membrane</keyword>
<evidence type="ECO:0000256" key="6">
    <source>
        <dbReference type="ARBA" id="ARBA00022989"/>
    </source>
</evidence>
<evidence type="ECO:0000256" key="5">
    <source>
        <dbReference type="ARBA" id="ARBA00022692"/>
    </source>
</evidence>
<evidence type="ECO:0000256" key="7">
    <source>
        <dbReference type="ARBA" id="ARBA00023136"/>
    </source>
</evidence>
<feature type="transmembrane region" description="Helical" evidence="8">
    <location>
        <begin position="246"/>
        <end position="268"/>
    </location>
</feature>
<dbReference type="SUPFAM" id="SSF103481">
    <property type="entry name" value="Multidrug resistance efflux transporter EmrE"/>
    <property type="match status" value="2"/>
</dbReference>
<feature type="transmembrane region" description="Helical" evidence="8">
    <location>
        <begin position="50"/>
        <end position="68"/>
    </location>
</feature>
<name>A0A3B0U1U9_9ZZZZ</name>
<keyword evidence="3" id="KW-0813">Transport</keyword>
<dbReference type="PANTHER" id="PTHR22911:SF137">
    <property type="entry name" value="SOLUTE CARRIER FAMILY 35 MEMBER G2-RELATED"/>
    <property type="match status" value="1"/>
</dbReference>
<evidence type="ECO:0000256" key="8">
    <source>
        <dbReference type="SAM" id="Phobius"/>
    </source>
</evidence>
<feature type="transmembrane region" description="Helical" evidence="8">
    <location>
        <begin position="136"/>
        <end position="153"/>
    </location>
</feature>
<evidence type="ECO:0000313" key="10">
    <source>
        <dbReference type="EMBL" id="VAW14774.1"/>
    </source>
</evidence>
<organism evidence="10">
    <name type="scientific">hydrothermal vent metagenome</name>
    <dbReference type="NCBI Taxonomy" id="652676"/>
    <lineage>
        <taxon>unclassified sequences</taxon>
        <taxon>metagenomes</taxon>
        <taxon>ecological metagenomes</taxon>
    </lineage>
</organism>
<keyword evidence="5 8" id="KW-0812">Transmembrane</keyword>
<comment type="similarity">
    <text evidence="2">Belongs to the EamA transporter family.</text>
</comment>
<evidence type="ECO:0000256" key="1">
    <source>
        <dbReference type="ARBA" id="ARBA00004651"/>
    </source>
</evidence>
<dbReference type="Pfam" id="PF00892">
    <property type="entry name" value="EamA"/>
    <property type="match status" value="1"/>
</dbReference>
<dbReference type="InterPro" id="IPR004626">
    <property type="entry name" value="RarD"/>
</dbReference>
<gene>
    <name evidence="10" type="ORF">MNBD_ALPHA09-1531</name>
</gene>
<proteinExistence type="inferred from homology"/>
<evidence type="ECO:0000256" key="4">
    <source>
        <dbReference type="ARBA" id="ARBA00022475"/>
    </source>
</evidence>
<dbReference type="EMBL" id="UOEM01000079">
    <property type="protein sequence ID" value="VAW14774.1"/>
    <property type="molecule type" value="Genomic_DNA"/>
</dbReference>
<evidence type="ECO:0000259" key="9">
    <source>
        <dbReference type="Pfam" id="PF00892"/>
    </source>
</evidence>
<feature type="transmembrane region" description="Helical" evidence="8">
    <location>
        <begin position="112"/>
        <end position="129"/>
    </location>
</feature>
<comment type="subcellular location">
    <subcellularLocation>
        <location evidence="1">Cell membrane</location>
        <topology evidence="1">Multi-pass membrane protein</topology>
    </subcellularLocation>
</comment>
<protein>
    <submittedName>
        <fullName evidence="10">Uncharacterized inner membrane protein RarD</fullName>
    </submittedName>
</protein>
<feature type="transmembrane region" description="Helical" evidence="8">
    <location>
        <begin position="274"/>
        <end position="296"/>
    </location>
</feature>
<dbReference type="NCBIfam" id="TIGR00688">
    <property type="entry name" value="rarD"/>
    <property type="match status" value="1"/>
</dbReference>
<feature type="transmembrane region" description="Helical" evidence="8">
    <location>
        <begin position="187"/>
        <end position="206"/>
    </location>
</feature>
<dbReference type="InterPro" id="IPR000620">
    <property type="entry name" value="EamA_dom"/>
</dbReference>
<feature type="domain" description="EamA" evidence="9">
    <location>
        <begin position="17"/>
        <end position="150"/>
    </location>
</feature>
<evidence type="ECO:0000256" key="2">
    <source>
        <dbReference type="ARBA" id="ARBA00007362"/>
    </source>
</evidence>